<reference evidence="2" key="1">
    <citation type="journal article" date="2023" name="Science">
        <title>Genome structures resolve the early diversification of teleost fishes.</title>
        <authorList>
            <person name="Parey E."/>
            <person name="Louis A."/>
            <person name="Montfort J."/>
            <person name="Bouchez O."/>
            <person name="Roques C."/>
            <person name="Iampietro C."/>
            <person name="Lluch J."/>
            <person name="Castinel A."/>
            <person name="Donnadieu C."/>
            <person name="Desvignes T."/>
            <person name="Floi Bucao C."/>
            <person name="Jouanno E."/>
            <person name="Wen M."/>
            <person name="Mejri S."/>
            <person name="Dirks R."/>
            <person name="Jansen H."/>
            <person name="Henkel C."/>
            <person name="Chen W.J."/>
            <person name="Zahm M."/>
            <person name="Cabau C."/>
            <person name="Klopp C."/>
            <person name="Thompson A.W."/>
            <person name="Robinson-Rechavi M."/>
            <person name="Braasch I."/>
            <person name="Lecointre G."/>
            <person name="Bobe J."/>
            <person name="Postlethwait J.H."/>
            <person name="Berthelot C."/>
            <person name="Roest Crollius H."/>
            <person name="Guiguen Y."/>
        </authorList>
    </citation>
    <scope>NUCLEOTIDE SEQUENCE</scope>
    <source>
        <strain evidence="2">NC1722</strain>
    </source>
</reference>
<feature type="region of interest" description="Disordered" evidence="1">
    <location>
        <begin position="115"/>
        <end position="137"/>
    </location>
</feature>
<dbReference type="AlphaFoldDB" id="A0AAD7SPA3"/>
<feature type="compositionally biased region" description="Basic and acidic residues" evidence="1">
    <location>
        <begin position="118"/>
        <end position="131"/>
    </location>
</feature>
<evidence type="ECO:0000256" key="1">
    <source>
        <dbReference type="SAM" id="MobiDB-lite"/>
    </source>
</evidence>
<keyword evidence="3" id="KW-1185">Reference proteome</keyword>
<feature type="region of interest" description="Disordered" evidence="1">
    <location>
        <begin position="1"/>
        <end position="90"/>
    </location>
</feature>
<name>A0AAD7SPA3_9TELE</name>
<evidence type="ECO:0000313" key="3">
    <source>
        <dbReference type="Proteomes" id="UP001221898"/>
    </source>
</evidence>
<dbReference type="EMBL" id="JAINUG010000044">
    <property type="protein sequence ID" value="KAJ8406250.1"/>
    <property type="molecule type" value="Genomic_DNA"/>
</dbReference>
<protein>
    <submittedName>
        <fullName evidence="2">Uncharacterized protein</fullName>
    </submittedName>
</protein>
<proteinExistence type="predicted"/>
<comment type="caution">
    <text evidence="2">The sequence shown here is derived from an EMBL/GenBank/DDBJ whole genome shotgun (WGS) entry which is preliminary data.</text>
</comment>
<evidence type="ECO:0000313" key="2">
    <source>
        <dbReference type="EMBL" id="KAJ8406250.1"/>
    </source>
</evidence>
<accession>A0AAD7SPA3</accession>
<organism evidence="2 3">
    <name type="scientific">Aldrovandia affinis</name>
    <dbReference type="NCBI Taxonomy" id="143900"/>
    <lineage>
        <taxon>Eukaryota</taxon>
        <taxon>Metazoa</taxon>
        <taxon>Chordata</taxon>
        <taxon>Craniata</taxon>
        <taxon>Vertebrata</taxon>
        <taxon>Euteleostomi</taxon>
        <taxon>Actinopterygii</taxon>
        <taxon>Neopterygii</taxon>
        <taxon>Teleostei</taxon>
        <taxon>Notacanthiformes</taxon>
        <taxon>Halosauridae</taxon>
        <taxon>Aldrovandia</taxon>
    </lineage>
</organism>
<sequence length="137" mass="14001">MDLGGDIAWPWSGSGSRGPINYKGSVIRAGRSGRLVADSPRVTSPGLTLGPGERRLRAAGSRAGPGPLRSCEGGTRPSLTAESQGRRAETAAPFKAPLLDRGPGVPQASLLSAVGEEAGDRVEELADREAAQDAAEA</sequence>
<dbReference type="Proteomes" id="UP001221898">
    <property type="component" value="Unassembled WGS sequence"/>
</dbReference>
<gene>
    <name evidence="2" type="ORF">AAFF_G00304810</name>
</gene>